<dbReference type="InterPro" id="IPR007636">
    <property type="entry name" value="Restrct_endonuc_II_XhoI"/>
</dbReference>
<dbReference type="GO" id="GO:0003677">
    <property type="term" value="F:DNA binding"/>
    <property type="evidence" value="ECO:0007669"/>
    <property type="project" value="InterPro"/>
</dbReference>
<proteinExistence type="predicted"/>
<sequence length="478" mass="52844">MWPVSLARSLSDPPGNMSCMVDRDAQHPATDAVRACWTRHYSRPDEGGAVSIRQAWQPIMQFITDDLVRAGVDADSIHTELRKSLPSAYSPSGKLWDLVVLDNGVPIAAMEIVFQSGTGAGPNFRNRISEAVADSIGLLQSYRRSTVAHLTPFIGRMFVLEETTETTKPRRWPHQLLEDPAATTAPQSVLDRYTSAFRELIGDGTYSNICYLTFDRKNDGFVREPCPDMGYRKFIQSAADRIAQLRKLNKESSVSAVEFGRLLAQRDDIADVVSGLVSTPEGLSAAEAAVINQRRKTVAALQKLALDGGSNETTMQKALKDLYWVFGGQYVGIAERRDLMPLDQHDIPLVCADGSLQIVELKGPECKVVERHRNHFIVSSEVHKAVGQCMNYLRTMDETGMGLQTVHENDLGISYDYRRAGGIVVIGHPGRKGSTEIERKQVEQTIRSYNSHLSRVQVLTYADLLDSAERALGVGGQP</sequence>
<dbReference type="Pfam" id="PF14082">
    <property type="entry name" value="SduA_C"/>
    <property type="match status" value="1"/>
</dbReference>
<feature type="domain" description="Shedu protein SduA C-terminal" evidence="2">
    <location>
        <begin position="310"/>
        <end position="465"/>
    </location>
</feature>
<dbReference type="Proteomes" id="UP000267900">
    <property type="component" value="Chromosome"/>
</dbReference>
<dbReference type="InterPro" id="IPR025359">
    <property type="entry name" value="SduA_C"/>
</dbReference>
<keyword evidence="4" id="KW-1185">Reference proteome</keyword>
<evidence type="ECO:0000259" key="2">
    <source>
        <dbReference type="Pfam" id="PF14082"/>
    </source>
</evidence>
<protein>
    <submittedName>
        <fullName evidence="3">DUF4263 domain-containing protein</fullName>
    </submittedName>
</protein>
<evidence type="ECO:0000313" key="4">
    <source>
        <dbReference type="Proteomes" id="UP000267900"/>
    </source>
</evidence>
<dbReference type="GO" id="GO:0009036">
    <property type="term" value="F:type II site-specific deoxyribonuclease activity"/>
    <property type="evidence" value="ECO:0007669"/>
    <property type="project" value="InterPro"/>
</dbReference>
<evidence type="ECO:0000256" key="1">
    <source>
        <dbReference type="SAM" id="MobiDB-lite"/>
    </source>
</evidence>
<feature type="region of interest" description="Disordered" evidence="1">
    <location>
        <begin position="1"/>
        <end position="22"/>
    </location>
</feature>
<accession>A0A3Q9FZM0</accession>
<evidence type="ECO:0000313" key="3">
    <source>
        <dbReference type="EMBL" id="AZQ74385.1"/>
    </source>
</evidence>
<dbReference type="AlphaFoldDB" id="A0A3Q9FZM0"/>
<gene>
    <name evidence="3" type="ORF">EKH77_27085</name>
</gene>
<dbReference type="EMBL" id="CP034587">
    <property type="protein sequence ID" value="AZQ74385.1"/>
    <property type="molecule type" value="Genomic_DNA"/>
</dbReference>
<dbReference type="Pfam" id="PF04555">
    <property type="entry name" value="XhoI"/>
    <property type="match status" value="1"/>
</dbReference>
<name>A0A3Q9FZM0_STRLT</name>
<organism evidence="3 4">
    <name type="scientific">Streptomyces luteoverticillatus</name>
    <name type="common">Streptoverticillium luteoverticillatus</name>
    <dbReference type="NCBI Taxonomy" id="66425"/>
    <lineage>
        <taxon>Bacteria</taxon>
        <taxon>Bacillati</taxon>
        <taxon>Actinomycetota</taxon>
        <taxon>Actinomycetes</taxon>
        <taxon>Kitasatosporales</taxon>
        <taxon>Streptomycetaceae</taxon>
        <taxon>Streptomyces</taxon>
    </lineage>
</organism>
<dbReference type="GO" id="GO:0009307">
    <property type="term" value="P:DNA restriction-modification system"/>
    <property type="evidence" value="ECO:0007669"/>
    <property type="project" value="InterPro"/>
</dbReference>
<reference evidence="3 4" key="1">
    <citation type="submission" date="2018-12" db="EMBL/GenBank/DDBJ databases">
        <title>The whole draft genome of Streptomyce luteoverticillatus CGMCC 15060.</title>
        <authorList>
            <person name="Feng Z."/>
            <person name="Chen G."/>
            <person name="Zhang J."/>
            <person name="Zhu H."/>
            <person name="Yu X."/>
            <person name="Zhang W."/>
            <person name="Zhang X."/>
        </authorList>
    </citation>
    <scope>NUCLEOTIDE SEQUENCE [LARGE SCALE GENOMIC DNA]</scope>
    <source>
        <strain evidence="3 4">CGMCC 15060</strain>
    </source>
</reference>
<dbReference type="OrthoDB" id="5148202at2"/>